<sequence length="266" mass="30000">MALQLCLLGEGFTEGFQRARHFTQLTTRAGKGHFAVGVALSHILHPRLHAVDRARHAAHQDGRGNHQEDQAHTKGDRRFDLHLPEVRLNIRDIGAGADDPTPGFKQLNIAELFFWCGLVGFLEPIGHSACTVLRGDFAQFLKNLHPFYIFKARPVRTDPIRHHRMGPHYEIAVKRKEIAGTVKPHPLNQGAPFDTGLICCQLVCLNAGFEIRKQADRAVDDIVKFLFAHLIGVIDGARQKQNCQNNRQGKRHRHHSVDADRKTKKE</sequence>
<dbReference type="Proteomes" id="UP000043764">
    <property type="component" value="Unassembled WGS sequence"/>
</dbReference>
<feature type="compositionally biased region" description="Basic and acidic residues" evidence="1">
    <location>
        <begin position="256"/>
        <end position="266"/>
    </location>
</feature>
<dbReference type="EMBL" id="CVRL01000005">
    <property type="protein sequence ID" value="CRL09646.1"/>
    <property type="molecule type" value="Genomic_DNA"/>
</dbReference>
<proteinExistence type="predicted"/>
<keyword evidence="3" id="KW-1185">Reference proteome</keyword>
<dbReference type="AlphaFoldDB" id="A0A0H5CXJ6"/>
<protein>
    <submittedName>
        <fullName evidence="2">Uncharacterized protein</fullName>
    </submittedName>
</protein>
<accession>A0A0H5CXJ6</accession>
<feature type="region of interest" description="Disordered" evidence="1">
    <location>
        <begin position="54"/>
        <end position="76"/>
    </location>
</feature>
<gene>
    <name evidence="2" type="ORF">NIT7321_00477</name>
</gene>
<organism evidence="2 3">
    <name type="scientific">Phaeobacter italicus</name>
    <dbReference type="NCBI Taxonomy" id="481446"/>
    <lineage>
        <taxon>Bacteria</taxon>
        <taxon>Pseudomonadati</taxon>
        <taxon>Pseudomonadota</taxon>
        <taxon>Alphaproteobacteria</taxon>
        <taxon>Rhodobacterales</taxon>
        <taxon>Roseobacteraceae</taxon>
        <taxon>Phaeobacter</taxon>
    </lineage>
</organism>
<evidence type="ECO:0000256" key="1">
    <source>
        <dbReference type="SAM" id="MobiDB-lite"/>
    </source>
</evidence>
<evidence type="ECO:0000313" key="2">
    <source>
        <dbReference type="EMBL" id="CRL09646.1"/>
    </source>
</evidence>
<name>A0A0H5CXJ6_9RHOB</name>
<reference evidence="3" key="1">
    <citation type="submission" date="2015-05" db="EMBL/GenBank/DDBJ databases">
        <authorList>
            <person name="Rodrigo-Torres Lidia"/>
            <person name="Arahal R.David."/>
        </authorList>
    </citation>
    <scope>NUCLEOTIDE SEQUENCE [LARGE SCALE GENOMIC DNA]</scope>
    <source>
        <strain evidence="3">CECT 7321</strain>
    </source>
</reference>
<feature type="region of interest" description="Disordered" evidence="1">
    <location>
        <begin position="241"/>
        <end position="266"/>
    </location>
</feature>
<evidence type="ECO:0000313" key="3">
    <source>
        <dbReference type="Proteomes" id="UP000043764"/>
    </source>
</evidence>